<keyword evidence="4 6" id="KW-0862">Zinc</keyword>
<feature type="region of interest" description="Disordered" evidence="7">
    <location>
        <begin position="27"/>
        <end position="63"/>
    </location>
</feature>
<organism evidence="9 10">
    <name type="scientific">Orbilia brochopaga</name>
    <dbReference type="NCBI Taxonomy" id="3140254"/>
    <lineage>
        <taxon>Eukaryota</taxon>
        <taxon>Fungi</taxon>
        <taxon>Dikarya</taxon>
        <taxon>Ascomycota</taxon>
        <taxon>Pezizomycotina</taxon>
        <taxon>Orbiliomycetes</taxon>
        <taxon>Orbiliales</taxon>
        <taxon>Orbiliaceae</taxon>
        <taxon>Orbilia</taxon>
    </lineage>
</organism>
<evidence type="ECO:0000313" key="9">
    <source>
        <dbReference type="EMBL" id="KAK6341181.1"/>
    </source>
</evidence>
<dbReference type="EMBL" id="JAVHNQ010000007">
    <property type="protein sequence ID" value="KAK6341181.1"/>
    <property type="molecule type" value="Genomic_DNA"/>
</dbReference>
<dbReference type="Gene3D" id="3.30.2010.10">
    <property type="entry name" value="Metalloproteases ('zincins'), catalytic domain"/>
    <property type="match status" value="1"/>
</dbReference>
<dbReference type="PANTHER" id="PTHR22726:SF1">
    <property type="entry name" value="METALLOENDOPEPTIDASE OMA1, MITOCHONDRIAL"/>
    <property type="match status" value="1"/>
</dbReference>
<comment type="cofactor">
    <cofactor evidence="6">
        <name>Zn(2+)</name>
        <dbReference type="ChEBI" id="CHEBI:29105"/>
    </cofactor>
    <text evidence="6">Binds 1 zinc ion per subunit.</text>
</comment>
<dbReference type="GO" id="GO:0004222">
    <property type="term" value="F:metalloendopeptidase activity"/>
    <property type="evidence" value="ECO:0007669"/>
    <property type="project" value="InterPro"/>
</dbReference>
<comment type="similarity">
    <text evidence="6">Belongs to the peptidase M48 family.</text>
</comment>
<dbReference type="Pfam" id="PF01435">
    <property type="entry name" value="Peptidase_M48"/>
    <property type="match status" value="1"/>
</dbReference>
<name>A0AAV9UG92_9PEZI</name>
<evidence type="ECO:0000256" key="4">
    <source>
        <dbReference type="ARBA" id="ARBA00022833"/>
    </source>
</evidence>
<keyword evidence="1 6" id="KW-0645">Protease</keyword>
<evidence type="ECO:0000313" key="10">
    <source>
        <dbReference type="Proteomes" id="UP001375240"/>
    </source>
</evidence>
<evidence type="ECO:0000256" key="5">
    <source>
        <dbReference type="ARBA" id="ARBA00023049"/>
    </source>
</evidence>
<dbReference type="InterPro" id="IPR001915">
    <property type="entry name" value="Peptidase_M48"/>
</dbReference>
<evidence type="ECO:0000256" key="7">
    <source>
        <dbReference type="SAM" id="MobiDB-lite"/>
    </source>
</evidence>
<dbReference type="InterPro" id="IPR051156">
    <property type="entry name" value="Mito/Outer_Membr_Metalloprot"/>
</dbReference>
<evidence type="ECO:0000256" key="3">
    <source>
        <dbReference type="ARBA" id="ARBA00022801"/>
    </source>
</evidence>
<keyword evidence="10" id="KW-1185">Reference proteome</keyword>
<dbReference type="CDD" id="cd07331">
    <property type="entry name" value="M48C_Oma1_like"/>
    <property type="match status" value="1"/>
</dbReference>
<evidence type="ECO:0000256" key="2">
    <source>
        <dbReference type="ARBA" id="ARBA00022723"/>
    </source>
</evidence>
<reference evidence="9 10" key="1">
    <citation type="submission" date="2019-10" db="EMBL/GenBank/DDBJ databases">
        <authorList>
            <person name="Palmer J.M."/>
        </authorList>
    </citation>
    <scope>NUCLEOTIDE SEQUENCE [LARGE SCALE GENOMIC DNA]</scope>
    <source>
        <strain evidence="9 10">TWF696</strain>
    </source>
</reference>
<evidence type="ECO:0000256" key="1">
    <source>
        <dbReference type="ARBA" id="ARBA00022670"/>
    </source>
</evidence>
<evidence type="ECO:0000256" key="6">
    <source>
        <dbReference type="RuleBase" id="RU003983"/>
    </source>
</evidence>
<dbReference type="PANTHER" id="PTHR22726">
    <property type="entry name" value="METALLOENDOPEPTIDASE OMA1"/>
    <property type="match status" value="1"/>
</dbReference>
<keyword evidence="3 6" id="KW-0378">Hydrolase</keyword>
<dbReference type="GO" id="GO:0034982">
    <property type="term" value="P:mitochondrial protein processing"/>
    <property type="evidence" value="ECO:0007669"/>
    <property type="project" value="TreeGrafter"/>
</dbReference>
<dbReference type="Proteomes" id="UP001375240">
    <property type="component" value="Unassembled WGS sequence"/>
</dbReference>
<feature type="compositionally biased region" description="Low complexity" evidence="7">
    <location>
        <begin position="27"/>
        <end position="39"/>
    </location>
</feature>
<dbReference type="AlphaFoldDB" id="A0AAV9UG92"/>
<keyword evidence="5 6" id="KW-0482">Metalloprotease</keyword>
<dbReference type="GO" id="GO:0005743">
    <property type="term" value="C:mitochondrial inner membrane"/>
    <property type="evidence" value="ECO:0007669"/>
    <property type="project" value="TreeGrafter"/>
</dbReference>
<accession>A0AAV9UG92</accession>
<keyword evidence="2" id="KW-0479">Metal-binding</keyword>
<dbReference type="GO" id="GO:0006515">
    <property type="term" value="P:protein quality control for misfolded or incompletely synthesized proteins"/>
    <property type="evidence" value="ECO:0007669"/>
    <property type="project" value="TreeGrafter"/>
</dbReference>
<protein>
    <recommendedName>
        <fullName evidence="8">Peptidase M48 domain-containing protein</fullName>
    </recommendedName>
</protein>
<feature type="domain" description="Peptidase M48" evidence="8">
    <location>
        <begin position="152"/>
        <end position="328"/>
    </location>
</feature>
<evidence type="ECO:0000259" key="8">
    <source>
        <dbReference type="Pfam" id="PF01435"/>
    </source>
</evidence>
<comment type="caution">
    <text evidence="9">The sequence shown here is derived from an EMBL/GenBank/DDBJ whole genome shotgun (WGS) entry which is preliminary data.</text>
</comment>
<sequence length="362" mass="40409">MLPFFRAAVRRAACASRISTPRTAPLPSHFLPPRLSSPLSTPPRPRTFSPRLFHTTPPRPNRYQHAQRRRATLVGALVRWSTRPSFYLEVGALGGLAGGFYLYHIEEVPVSGRRRFNVISADFEKQLGEGQFTEIQQQFRDHILPETDPRVQQVDRVLARLIPNSGLPADYDWQATVIDSDETNAFVIPGGKVFVFTGILPVCGDDDGLAAVLGHEIGHNVARHVAEQMSRGIFLVAAAWIVEILWGIPGGFSQSLLQLAIDQPKSRAQEREADYIGLLMMAKSCYDPKAAVTLWERMQVVEKKRGGVPPEILSTHPSSEHRQAELTELLPKAYQAAMDSDCAVTSEYVGQFRKFTDDYMAF</sequence>
<gene>
    <name evidence="9" type="ORF">TWF696_008268</name>
</gene>
<dbReference type="GO" id="GO:0046872">
    <property type="term" value="F:metal ion binding"/>
    <property type="evidence" value="ECO:0007669"/>
    <property type="project" value="UniProtKB-KW"/>
</dbReference>
<proteinExistence type="inferred from homology"/>